<dbReference type="GO" id="GO:0004540">
    <property type="term" value="F:RNA nuclease activity"/>
    <property type="evidence" value="ECO:0007669"/>
    <property type="project" value="InterPro"/>
</dbReference>
<evidence type="ECO:0000313" key="5">
    <source>
        <dbReference type="EMBL" id="CAL1526310.1"/>
    </source>
</evidence>
<evidence type="ECO:0000313" key="6">
    <source>
        <dbReference type="Proteomes" id="UP001497497"/>
    </source>
</evidence>
<dbReference type="Pfam" id="PF11608">
    <property type="entry name" value="RRM_MARF1"/>
    <property type="match status" value="1"/>
</dbReference>
<feature type="domain" description="HTH OST-type" evidence="4">
    <location>
        <begin position="1098"/>
        <end position="1173"/>
    </location>
</feature>
<feature type="compositionally biased region" description="Polar residues" evidence="3">
    <location>
        <begin position="1486"/>
        <end position="1508"/>
    </location>
</feature>
<keyword evidence="6" id="KW-1185">Reference proteome</keyword>
<feature type="region of interest" description="Disordered" evidence="3">
    <location>
        <begin position="330"/>
        <end position="387"/>
    </location>
</feature>
<dbReference type="PANTHER" id="PTHR14379">
    <property type="entry name" value="LIMKAIN B LKAP"/>
    <property type="match status" value="1"/>
</dbReference>
<dbReference type="GO" id="GO:1905762">
    <property type="term" value="F:CCR4-NOT complex binding"/>
    <property type="evidence" value="ECO:0007669"/>
    <property type="project" value="TreeGrafter"/>
</dbReference>
<feature type="compositionally biased region" description="Polar residues" evidence="3">
    <location>
        <begin position="591"/>
        <end position="601"/>
    </location>
</feature>
<feature type="compositionally biased region" description="Low complexity" evidence="3">
    <location>
        <begin position="344"/>
        <end position="355"/>
    </location>
</feature>
<evidence type="ECO:0000256" key="3">
    <source>
        <dbReference type="SAM" id="MobiDB-lite"/>
    </source>
</evidence>
<dbReference type="InterPro" id="IPR024768">
    <property type="entry name" value="Marf1"/>
</dbReference>
<dbReference type="InterPro" id="IPR041966">
    <property type="entry name" value="LOTUS-like"/>
</dbReference>
<feature type="domain" description="HTH OST-type" evidence="4">
    <location>
        <begin position="1022"/>
        <end position="1097"/>
    </location>
</feature>
<feature type="compositionally biased region" description="Polar residues" evidence="3">
    <location>
        <begin position="1603"/>
        <end position="1620"/>
    </location>
</feature>
<evidence type="ECO:0000256" key="1">
    <source>
        <dbReference type="ARBA" id="ARBA00022737"/>
    </source>
</evidence>
<feature type="region of interest" description="Disordered" evidence="3">
    <location>
        <begin position="485"/>
        <end position="531"/>
    </location>
</feature>
<dbReference type="GO" id="GO:0010468">
    <property type="term" value="P:regulation of gene expression"/>
    <property type="evidence" value="ECO:0007669"/>
    <property type="project" value="InterPro"/>
</dbReference>
<accession>A0AAV2GXY7</accession>
<feature type="domain" description="HTH OST-type" evidence="4">
    <location>
        <begin position="1182"/>
        <end position="1257"/>
    </location>
</feature>
<dbReference type="GO" id="GO:0005777">
    <property type="term" value="C:peroxisome"/>
    <property type="evidence" value="ECO:0007669"/>
    <property type="project" value="InterPro"/>
</dbReference>
<reference evidence="5 6" key="1">
    <citation type="submission" date="2024-04" db="EMBL/GenBank/DDBJ databases">
        <authorList>
            <consortium name="Genoscope - CEA"/>
            <person name="William W."/>
        </authorList>
    </citation>
    <scope>NUCLEOTIDE SEQUENCE [LARGE SCALE GENOMIC DNA]</scope>
</reference>
<dbReference type="InterPro" id="IPR034189">
    <property type="entry name" value="MARF1_RRM1"/>
</dbReference>
<feature type="region of interest" description="Disordered" evidence="3">
    <location>
        <begin position="1531"/>
        <end position="1552"/>
    </location>
</feature>
<name>A0AAV2GXY7_LYMST</name>
<feature type="compositionally biased region" description="Polar residues" evidence="3">
    <location>
        <begin position="502"/>
        <end position="531"/>
    </location>
</feature>
<comment type="caution">
    <text evidence="5">The sequence shown here is derived from an EMBL/GenBank/DDBJ whole genome shotgun (WGS) entry which is preliminary data.</text>
</comment>
<keyword evidence="1" id="KW-0677">Repeat</keyword>
<feature type="compositionally biased region" description="Polar residues" evidence="3">
    <location>
        <begin position="608"/>
        <end position="621"/>
    </location>
</feature>
<gene>
    <name evidence="5" type="ORF">GSLYS_00000487001</name>
</gene>
<feature type="compositionally biased region" description="Polar residues" evidence="3">
    <location>
        <begin position="1702"/>
        <end position="1711"/>
    </location>
</feature>
<feature type="compositionally biased region" description="Low complexity" evidence="3">
    <location>
        <begin position="1673"/>
        <end position="1689"/>
    </location>
</feature>
<dbReference type="PROSITE" id="PS51644">
    <property type="entry name" value="HTH_OST"/>
    <property type="match status" value="4"/>
</dbReference>
<feature type="compositionally biased region" description="Polar residues" evidence="3">
    <location>
        <begin position="378"/>
        <end position="387"/>
    </location>
</feature>
<keyword evidence="2" id="KW-0694">RNA-binding</keyword>
<dbReference type="PANTHER" id="PTHR14379:SF3">
    <property type="entry name" value="MEIOSIS REGULATOR AND MRNA STABILITY FACTOR 1"/>
    <property type="match status" value="1"/>
</dbReference>
<dbReference type="CDD" id="cd10910">
    <property type="entry name" value="PIN_limkain_b1_N_like"/>
    <property type="match status" value="1"/>
</dbReference>
<dbReference type="EMBL" id="CAXITT010000004">
    <property type="protein sequence ID" value="CAL1526310.1"/>
    <property type="molecule type" value="Genomic_DNA"/>
</dbReference>
<dbReference type="Gene3D" id="3.30.420.610">
    <property type="entry name" value="LOTUS domain-like"/>
    <property type="match status" value="3"/>
</dbReference>
<dbReference type="Pfam" id="PF19687">
    <property type="entry name" value="MARF1_LOTUS"/>
    <property type="match status" value="1"/>
</dbReference>
<organism evidence="5 6">
    <name type="scientific">Lymnaea stagnalis</name>
    <name type="common">Great pond snail</name>
    <name type="synonym">Helix stagnalis</name>
    <dbReference type="NCBI Taxonomy" id="6523"/>
    <lineage>
        <taxon>Eukaryota</taxon>
        <taxon>Metazoa</taxon>
        <taxon>Spiralia</taxon>
        <taxon>Lophotrochozoa</taxon>
        <taxon>Mollusca</taxon>
        <taxon>Gastropoda</taxon>
        <taxon>Heterobranchia</taxon>
        <taxon>Euthyneura</taxon>
        <taxon>Panpulmonata</taxon>
        <taxon>Hygrophila</taxon>
        <taxon>Lymnaeoidea</taxon>
        <taxon>Lymnaeidae</taxon>
        <taxon>Lymnaea</taxon>
    </lineage>
</organism>
<proteinExistence type="predicted"/>
<feature type="region of interest" description="Disordered" evidence="3">
    <location>
        <begin position="250"/>
        <end position="294"/>
    </location>
</feature>
<dbReference type="GO" id="GO:0003723">
    <property type="term" value="F:RNA binding"/>
    <property type="evidence" value="ECO:0007669"/>
    <property type="project" value="UniProtKB-KW"/>
</dbReference>
<dbReference type="InterPro" id="IPR035979">
    <property type="entry name" value="RBD_domain_sf"/>
</dbReference>
<feature type="region of interest" description="Disordered" evidence="3">
    <location>
        <begin position="1478"/>
        <end position="1514"/>
    </location>
</feature>
<dbReference type="Pfam" id="PF01936">
    <property type="entry name" value="NYN"/>
    <property type="match status" value="1"/>
</dbReference>
<protein>
    <recommendedName>
        <fullName evidence="4">HTH OST-type domain-containing protein</fullName>
    </recommendedName>
</protein>
<feature type="compositionally biased region" description="Polar residues" evidence="3">
    <location>
        <begin position="485"/>
        <end position="495"/>
    </location>
</feature>
<feature type="domain" description="HTH OST-type" evidence="4">
    <location>
        <begin position="1398"/>
        <end position="1471"/>
    </location>
</feature>
<dbReference type="InterPro" id="IPR045602">
    <property type="entry name" value="MARF1_LOTUS"/>
</dbReference>
<feature type="compositionally biased region" description="Polar residues" evidence="3">
    <location>
        <begin position="356"/>
        <end position="367"/>
    </location>
</feature>
<dbReference type="InterPro" id="IPR012677">
    <property type="entry name" value="Nucleotide-bd_a/b_plait_sf"/>
</dbReference>
<dbReference type="Pfam" id="PF12872">
    <property type="entry name" value="OST-HTH"/>
    <property type="match status" value="4"/>
</dbReference>
<sequence>MSTLKPVGVFWDIENCCVPKGKSALKIIERIRKQFFHDCREAEFICVCDINKESDNTIKDLNDGQINVVHINATAKNAADDKIRQSLRRFSDSHPPGTKVILISSDVNFASDLSDLQHRKKFDVVLVHKAQVSEALLACATEHYLYEDLIKDLPDRPGFKEVLDNVIVIYGYNKDNPLDKVRHVLKMLSNNCGGKVISIGPLFAILKFDTQQLADRAKKRMNGEDVFGRKITACVPEETPFCNTVRKLTASHLSKRQESPSPHRRPGRERNNSRSFTPDFTDGGGFSNGTGHQKASYSFNDNHYSESDASKMKFSDYHFSSATTFDSKAFKTPGGPVGQHQGRSSSPANQSNSPNHTHTLPNSNSEKFYSIKSRPPSLENSPFNVGTNAPMPTASSIANVNINSGSNKSYVLGDLSKAASGGGTITVFKSAETARRLADIPIPSFGFRDIPPPSMPSNNNNYTLDPNATSFDPIKLIESTSKDSATYMMSSSNNFEPPPHPDSQQSVSKYGDQTNSTASNSGLNTSQGSAFTKLQPATPNIYQMQQKPAYNHTQHHPRSMSVPAHHLIVGKDRLTVEDEICLMHGYPPSSAFRSHSQNTGTFKKPKSPQKTSNGKQNSNGCLRQMSPRLFSSSNSSNTKEISRQSFSSDGEDRPFSPSNNLSCNVKPGFRPRLASAPTVQVPNRTPSPFFCPAPPRPRPKQYGSNLYRVPTPDEIGEPSTDYTSPNFNPDRDPFVELIVSNLDYNIHPREWRKIIYATFFPHVKILSIHVRLQADNTSVATVRLGSESDARFAISQFHRRKIGYKRINVQFKTDISQSPADSLRADTIALLMEAKENKMALSRLIDLFDKRFHKAVSVSDIYKMRDTIQILETGGAGRWVKLHPGIRRSPTPILGFDGEPSEVLEQPVCPIHCSEGSVFYVEALNAYMLPNVQMLRKHFAPQLHSLLLSHNGYIPLMSFPACYAAEFKPLEPCNDDGIPLEHVISCVPGVEITVSKIGVKVIQFQENREQFYDMMKGSAWQELGKISREVMELLRQQPTCSMPVSRFIPAYHQYFGRQCRVADYGYTKLQELFEAIPHAIQILGTGDRKAITLSPRAQLKRFTTDILKVVKAQPAKQIMLDTFPIAYEKVIEKPLYLPHYGVCFMEDVLMDIPTTTLIVIEEGNHTLLALPRRDQTSEEVERTKQFALEVVDLLKHKPECRMPFNKFIPAYHHHFGRQCRVADYGFGKLGDLFEAISHIVEIEEEGEERLIHLSPAELRKVLCEQLTALIRPSGAIPINRILTEYASHFGFCLKLDDFRVDSVKSLLLKLKSHIKIETRNGQECACLVRELHIPQLGLEVMQILMDESGGSLPLMELCMRYESLFGVCCNVDQIRDELSDYMQIDEEEGENGGVIRLTTQQMLARNLRLLLLHRDRITMSELSSLYKHQYGVELTPALYGFQTLYQLLLSFPHILEVKGKPTQKFIILSGMLATPGTLPPARVDVTSPTQFNSSNYQHDPSVSTSSPPGANKTPASELLRHASQLWDFSIAQQSPSGPTDASNSSSDPSAAPMSCTRIMEILSNAMSSSSVASKQIPSTDISPNGIPVAWQMRAGGDKVFSGNIGNSFHSQDPRSPNNTHLESDNAVSGIEVLTISQQPEIRNHETSEQDQLFQENLREDHELFSPSNQPLDTSSTNSQLNSSESSSSSPVKRRPRIAANFNMASSKADNV</sequence>
<dbReference type="SUPFAM" id="SSF54928">
    <property type="entry name" value="RNA-binding domain, RBD"/>
    <property type="match status" value="1"/>
</dbReference>
<feature type="region of interest" description="Disordered" evidence="3">
    <location>
        <begin position="1601"/>
        <end position="1626"/>
    </location>
</feature>
<dbReference type="Gene3D" id="3.30.70.330">
    <property type="match status" value="2"/>
</dbReference>
<evidence type="ECO:0000256" key="2">
    <source>
        <dbReference type="ARBA" id="ARBA00022884"/>
    </source>
</evidence>
<dbReference type="InterPro" id="IPR025605">
    <property type="entry name" value="OST-HTH/LOTUS_dom"/>
</dbReference>
<feature type="compositionally biased region" description="Low complexity" evidence="3">
    <location>
        <begin position="1540"/>
        <end position="1552"/>
    </location>
</feature>
<dbReference type="InterPro" id="IPR021139">
    <property type="entry name" value="NYN"/>
</dbReference>
<feature type="region of interest" description="Disordered" evidence="3">
    <location>
        <begin position="587"/>
        <end position="703"/>
    </location>
</feature>
<dbReference type="Proteomes" id="UP001497497">
    <property type="component" value="Unassembled WGS sequence"/>
</dbReference>
<evidence type="ECO:0000259" key="4">
    <source>
        <dbReference type="PROSITE" id="PS51644"/>
    </source>
</evidence>
<feature type="region of interest" description="Disordered" evidence="3">
    <location>
        <begin position="1659"/>
        <end position="1711"/>
    </location>
</feature>